<reference evidence="4 5" key="1">
    <citation type="submission" date="2018-07" db="EMBL/GenBank/DDBJ databases">
        <title>Genomic Encyclopedia of Type Strains, Phase III (KMG-III): the genomes of soil and plant-associated and newly described type strains.</title>
        <authorList>
            <person name="Whitman W."/>
        </authorList>
    </citation>
    <scope>NUCLEOTIDE SEQUENCE [LARGE SCALE GENOMIC DNA]</scope>
    <source>
        <strain evidence="4 5">CECT 7287</strain>
    </source>
</reference>
<dbReference type="OrthoDB" id="9786940at2"/>
<accession>A0A3D9INQ9</accession>
<evidence type="ECO:0000256" key="2">
    <source>
        <dbReference type="ARBA" id="ARBA00022723"/>
    </source>
</evidence>
<dbReference type="InterPro" id="IPR039480">
    <property type="entry name" value="C-C_Bond_Lyase-like"/>
</dbReference>
<gene>
    <name evidence="4" type="ORF">DFP98_12686</name>
</gene>
<dbReference type="EMBL" id="QRDZ01000026">
    <property type="protein sequence ID" value="RED63410.1"/>
    <property type="molecule type" value="Genomic_DNA"/>
</dbReference>
<dbReference type="GO" id="GO:0000287">
    <property type="term" value="F:magnesium ion binding"/>
    <property type="evidence" value="ECO:0007669"/>
    <property type="project" value="TreeGrafter"/>
</dbReference>
<dbReference type="Pfam" id="PF15617">
    <property type="entry name" value="C-C_Bond_Lyase"/>
    <property type="match status" value="1"/>
</dbReference>
<dbReference type="RefSeq" id="WP_116063770.1">
    <property type="nucleotide sequence ID" value="NZ_QRDZ01000026.1"/>
</dbReference>
<keyword evidence="5" id="KW-1185">Reference proteome</keyword>
<proteinExistence type="predicted"/>
<keyword evidence="3" id="KW-0460">Magnesium</keyword>
<dbReference type="PANTHER" id="PTHR32308:SF10">
    <property type="entry name" value="CITRATE LYASE SUBUNIT BETA"/>
    <property type="match status" value="1"/>
</dbReference>
<dbReference type="InterPro" id="IPR040442">
    <property type="entry name" value="Pyrv_kinase-like_dom_sf"/>
</dbReference>
<dbReference type="Gene3D" id="3.20.20.60">
    <property type="entry name" value="Phosphoenolpyruvate-binding domains"/>
    <property type="match status" value="2"/>
</dbReference>
<organism evidence="4 5">
    <name type="scientific">Cohnella phaseoli</name>
    <dbReference type="NCBI Taxonomy" id="456490"/>
    <lineage>
        <taxon>Bacteria</taxon>
        <taxon>Bacillati</taxon>
        <taxon>Bacillota</taxon>
        <taxon>Bacilli</taxon>
        <taxon>Bacillales</taxon>
        <taxon>Paenibacillaceae</taxon>
        <taxon>Cohnella</taxon>
    </lineage>
</organism>
<comment type="caution">
    <text evidence="4">The sequence shown here is derived from an EMBL/GenBank/DDBJ whole genome shotgun (WGS) entry which is preliminary data.</text>
</comment>
<comment type="cofactor">
    <cofactor evidence="1">
        <name>Mg(2+)</name>
        <dbReference type="ChEBI" id="CHEBI:18420"/>
    </cofactor>
</comment>
<sequence>MRYFDYLSPEQEKDVFLYSPGEFSNRNDRETLAYAVGAALYMPATRSRIAEDIVNKKIAGLVSLVIDLEDAVADSQVDSAEKNLYETLDRLYWYMIEGELKPSALPLIFVRVRSAEQLQRLLSRLEGRLHLLTGFAFPKFAADTGEAYFRMLEEHNRSAGPNAPTLYGMPIMETAEVIYRESRVPVLLDIQALLKRYQPYVLNVRIGATDFSSIFGLRRNPDMTIYDIGVIRDCVTDIINMFGRQEDGFVISGPVWEYFRSDRVLKPQLRMTPFQEAMGKDGLKLRMSYLDRSVDGLIREVAYDKENGIIGKTIIHPTHLQPVQAMYVVTHEEYCDAASIIANSQGDYGVMKSQYANKMNEIKPHLNWSNRIMNRSKIFGVLHEKHNFTSLLVDHEPAGALV</sequence>
<evidence type="ECO:0000256" key="3">
    <source>
        <dbReference type="ARBA" id="ARBA00022842"/>
    </source>
</evidence>
<keyword evidence="2" id="KW-0479">Metal-binding</keyword>
<dbReference type="Proteomes" id="UP000256977">
    <property type="component" value="Unassembled WGS sequence"/>
</dbReference>
<dbReference type="GO" id="GO:0006107">
    <property type="term" value="P:oxaloacetate metabolic process"/>
    <property type="evidence" value="ECO:0007669"/>
    <property type="project" value="TreeGrafter"/>
</dbReference>
<evidence type="ECO:0000313" key="4">
    <source>
        <dbReference type="EMBL" id="RED63410.1"/>
    </source>
</evidence>
<evidence type="ECO:0000313" key="5">
    <source>
        <dbReference type="Proteomes" id="UP000256977"/>
    </source>
</evidence>
<protein>
    <submittedName>
        <fullName evidence="4">Citrate lyase beta subunit</fullName>
    </submittedName>
</protein>
<dbReference type="InterPro" id="IPR015813">
    <property type="entry name" value="Pyrv/PenolPyrv_kinase-like_dom"/>
</dbReference>
<evidence type="ECO:0000256" key="1">
    <source>
        <dbReference type="ARBA" id="ARBA00001946"/>
    </source>
</evidence>
<dbReference type="SUPFAM" id="SSF51621">
    <property type="entry name" value="Phosphoenolpyruvate/pyruvate domain"/>
    <property type="match status" value="1"/>
</dbReference>
<name>A0A3D9INQ9_9BACL</name>
<dbReference type="GO" id="GO:0016829">
    <property type="term" value="F:lyase activity"/>
    <property type="evidence" value="ECO:0007669"/>
    <property type="project" value="UniProtKB-KW"/>
</dbReference>
<keyword evidence="4" id="KW-0456">Lyase</keyword>
<dbReference type="AlphaFoldDB" id="A0A3D9INQ9"/>
<dbReference type="PANTHER" id="PTHR32308">
    <property type="entry name" value="LYASE BETA SUBUNIT, PUTATIVE (AFU_ORTHOLOGUE AFUA_4G13030)-RELATED"/>
    <property type="match status" value="1"/>
</dbReference>